<dbReference type="Pfam" id="PF13518">
    <property type="entry name" value="HTH_28"/>
    <property type="match status" value="1"/>
</dbReference>
<name>A0A2V1MYB4_9LACO</name>
<dbReference type="OrthoDB" id="2248780at2"/>
<dbReference type="RefSeq" id="WP_109250617.1">
    <property type="nucleotide sequence ID" value="NZ_QCXQ01000003.1"/>
</dbReference>
<dbReference type="InterPro" id="IPR013325">
    <property type="entry name" value="RNA_pol_sigma_r2"/>
</dbReference>
<reference evidence="2 3" key="1">
    <citation type="journal article" date="2018" name="Int. J. Syst. Evol. Microbiol.">
        <title>Lactobacillus bambusae sp. nov., isolated from a traditional fermented Ma-bamboo shoots of Taiwan.</title>
        <authorList>
            <person name="Wang L.-T."/>
        </authorList>
    </citation>
    <scope>NUCLEOTIDE SEQUENCE [LARGE SCALE GENOMIC DNA]</scope>
    <source>
        <strain evidence="2 3">BS-W1</strain>
    </source>
</reference>
<gene>
    <name evidence="2" type="ORF">DCM90_06790</name>
</gene>
<dbReference type="InterPro" id="IPR013324">
    <property type="entry name" value="RNA_pol_sigma_r3/r4-like"/>
</dbReference>
<dbReference type="SUPFAM" id="SSF88659">
    <property type="entry name" value="Sigma3 and sigma4 domains of RNA polymerase sigma factors"/>
    <property type="match status" value="1"/>
</dbReference>
<dbReference type="InterPro" id="IPR055247">
    <property type="entry name" value="InsJ-like_HTH"/>
</dbReference>
<organism evidence="2 3">
    <name type="scientific">Levilactobacillus bambusae</name>
    <dbReference type="NCBI Taxonomy" id="2024736"/>
    <lineage>
        <taxon>Bacteria</taxon>
        <taxon>Bacillati</taxon>
        <taxon>Bacillota</taxon>
        <taxon>Bacilli</taxon>
        <taxon>Lactobacillales</taxon>
        <taxon>Lactobacillaceae</taxon>
        <taxon>Levilactobacillus</taxon>
    </lineage>
</organism>
<sequence length="179" mass="21023">MASYEAAFDFLLAGDHEMVIYGNLKRLHIVPRDNRYDDFLQEARLLFIKAYQTFPQDPTSYPHQFLAYANTKIHWGLVDQLRRDQRGMALTTPDDSETLSELSQPDLDLDWRINESDVIKTVLKRCSDAEQRYLLGILRGRSVAEIAHQYRVSRGTVYQWRHRVARKMHDVLQKDFHVG</sequence>
<dbReference type="EMBL" id="QCXQ01000003">
    <property type="protein sequence ID" value="PWF99762.1"/>
    <property type="molecule type" value="Genomic_DNA"/>
</dbReference>
<proteinExistence type="predicted"/>
<evidence type="ECO:0000259" key="1">
    <source>
        <dbReference type="PROSITE" id="PS00622"/>
    </source>
</evidence>
<dbReference type="AlphaFoldDB" id="A0A2V1MYB4"/>
<comment type="caution">
    <text evidence="2">The sequence shown here is derived from an EMBL/GenBank/DDBJ whole genome shotgun (WGS) entry which is preliminary data.</text>
</comment>
<evidence type="ECO:0000313" key="2">
    <source>
        <dbReference type="EMBL" id="PWF99762.1"/>
    </source>
</evidence>
<keyword evidence="3" id="KW-1185">Reference proteome</keyword>
<evidence type="ECO:0000313" key="3">
    <source>
        <dbReference type="Proteomes" id="UP000245080"/>
    </source>
</evidence>
<dbReference type="GO" id="GO:0003700">
    <property type="term" value="F:DNA-binding transcription factor activity"/>
    <property type="evidence" value="ECO:0007669"/>
    <property type="project" value="InterPro"/>
</dbReference>
<feature type="domain" description="HTH luxR-type" evidence="1">
    <location>
        <begin position="140"/>
        <end position="167"/>
    </location>
</feature>
<dbReference type="Proteomes" id="UP000245080">
    <property type="component" value="Unassembled WGS sequence"/>
</dbReference>
<dbReference type="NCBIfam" id="TIGR02937">
    <property type="entry name" value="sigma70-ECF"/>
    <property type="match status" value="1"/>
</dbReference>
<dbReference type="GO" id="GO:0006352">
    <property type="term" value="P:DNA-templated transcription initiation"/>
    <property type="evidence" value="ECO:0007669"/>
    <property type="project" value="InterPro"/>
</dbReference>
<accession>A0A2V1MYB4</accession>
<dbReference type="Gene3D" id="1.10.10.10">
    <property type="entry name" value="Winged helix-like DNA-binding domain superfamily/Winged helix DNA-binding domain"/>
    <property type="match status" value="1"/>
</dbReference>
<dbReference type="InterPro" id="IPR014284">
    <property type="entry name" value="RNA_pol_sigma-70_dom"/>
</dbReference>
<protein>
    <submittedName>
        <fullName evidence="2">RNA polymerase subunit sigma-24</fullName>
    </submittedName>
</protein>
<dbReference type="PROSITE" id="PS00622">
    <property type="entry name" value="HTH_LUXR_1"/>
    <property type="match status" value="1"/>
</dbReference>
<dbReference type="InterPro" id="IPR000792">
    <property type="entry name" value="Tscrpt_reg_LuxR_C"/>
</dbReference>
<dbReference type="InterPro" id="IPR036388">
    <property type="entry name" value="WH-like_DNA-bd_sf"/>
</dbReference>
<dbReference type="SUPFAM" id="SSF88946">
    <property type="entry name" value="Sigma2 domain of RNA polymerase sigma factors"/>
    <property type="match status" value="1"/>
</dbReference>